<dbReference type="AlphaFoldDB" id="N1PGU5"/>
<keyword evidence="2" id="KW-1185">Reference proteome</keyword>
<evidence type="ECO:0000313" key="1">
    <source>
        <dbReference type="EMBL" id="EME40745.1"/>
    </source>
</evidence>
<name>N1PGU5_DOTSN</name>
<dbReference type="EMBL" id="KB446543">
    <property type="protein sequence ID" value="EME40745.1"/>
    <property type="molecule type" value="Genomic_DNA"/>
</dbReference>
<accession>N1PGU5</accession>
<dbReference type="HOGENOM" id="CLU_1917031_0_0_1"/>
<reference evidence="1 2" key="2">
    <citation type="journal article" date="2012" name="PLoS Pathog.">
        <title>Diverse lifestyles and strategies of plant pathogenesis encoded in the genomes of eighteen Dothideomycetes fungi.</title>
        <authorList>
            <person name="Ohm R.A."/>
            <person name="Feau N."/>
            <person name="Henrissat B."/>
            <person name="Schoch C.L."/>
            <person name="Horwitz B.A."/>
            <person name="Barry K.W."/>
            <person name="Condon B.J."/>
            <person name="Copeland A.C."/>
            <person name="Dhillon B."/>
            <person name="Glaser F."/>
            <person name="Hesse C.N."/>
            <person name="Kosti I."/>
            <person name="LaButti K."/>
            <person name="Lindquist E.A."/>
            <person name="Lucas S."/>
            <person name="Salamov A.A."/>
            <person name="Bradshaw R.E."/>
            <person name="Ciuffetti L."/>
            <person name="Hamelin R.C."/>
            <person name="Kema G.H.J."/>
            <person name="Lawrence C."/>
            <person name="Scott J.A."/>
            <person name="Spatafora J.W."/>
            <person name="Turgeon B.G."/>
            <person name="de Wit P.J.G.M."/>
            <person name="Zhong S."/>
            <person name="Goodwin S.B."/>
            <person name="Grigoriev I.V."/>
        </authorList>
    </citation>
    <scope>NUCLEOTIDE SEQUENCE [LARGE SCALE GENOMIC DNA]</scope>
    <source>
        <strain evidence="2">NZE10 / CBS 128990</strain>
    </source>
</reference>
<proteinExistence type="predicted"/>
<sequence>MQVRVAVVAQILFPSYTPGAPQDKQRATYSAASTKRSHLPDTPIILEADFTHRHAPQTHMHSILADHCDEPADICTMTSIITSCHHKRDAEGIETRHHHIALHRIASHRIALSFRLDKAVSNIASTLTDRIA</sequence>
<dbReference type="Proteomes" id="UP000016933">
    <property type="component" value="Unassembled WGS sequence"/>
</dbReference>
<evidence type="ECO:0000313" key="2">
    <source>
        <dbReference type="Proteomes" id="UP000016933"/>
    </source>
</evidence>
<organism evidence="1 2">
    <name type="scientific">Dothistroma septosporum (strain NZE10 / CBS 128990)</name>
    <name type="common">Red band needle blight fungus</name>
    <name type="synonym">Mycosphaerella pini</name>
    <dbReference type="NCBI Taxonomy" id="675120"/>
    <lineage>
        <taxon>Eukaryota</taxon>
        <taxon>Fungi</taxon>
        <taxon>Dikarya</taxon>
        <taxon>Ascomycota</taxon>
        <taxon>Pezizomycotina</taxon>
        <taxon>Dothideomycetes</taxon>
        <taxon>Dothideomycetidae</taxon>
        <taxon>Mycosphaerellales</taxon>
        <taxon>Mycosphaerellaceae</taxon>
        <taxon>Dothistroma</taxon>
    </lineage>
</organism>
<reference evidence="2" key="1">
    <citation type="journal article" date="2012" name="PLoS Genet.">
        <title>The genomes of the fungal plant pathogens Cladosporium fulvum and Dothistroma septosporum reveal adaptation to different hosts and lifestyles but also signatures of common ancestry.</title>
        <authorList>
            <person name="de Wit P.J.G.M."/>
            <person name="van der Burgt A."/>
            <person name="Oekmen B."/>
            <person name="Stergiopoulos I."/>
            <person name="Abd-Elsalam K.A."/>
            <person name="Aerts A.L."/>
            <person name="Bahkali A.H."/>
            <person name="Beenen H.G."/>
            <person name="Chettri P."/>
            <person name="Cox M.P."/>
            <person name="Datema E."/>
            <person name="de Vries R.P."/>
            <person name="Dhillon B."/>
            <person name="Ganley A.R."/>
            <person name="Griffiths S.A."/>
            <person name="Guo Y."/>
            <person name="Hamelin R.C."/>
            <person name="Henrissat B."/>
            <person name="Kabir M.S."/>
            <person name="Jashni M.K."/>
            <person name="Kema G."/>
            <person name="Klaubauf S."/>
            <person name="Lapidus A."/>
            <person name="Levasseur A."/>
            <person name="Lindquist E."/>
            <person name="Mehrabi R."/>
            <person name="Ohm R.A."/>
            <person name="Owen T.J."/>
            <person name="Salamov A."/>
            <person name="Schwelm A."/>
            <person name="Schijlen E."/>
            <person name="Sun H."/>
            <person name="van den Burg H.A."/>
            <person name="van Ham R.C.H.J."/>
            <person name="Zhang S."/>
            <person name="Goodwin S.B."/>
            <person name="Grigoriev I.V."/>
            <person name="Collemare J."/>
            <person name="Bradshaw R.E."/>
        </authorList>
    </citation>
    <scope>NUCLEOTIDE SEQUENCE [LARGE SCALE GENOMIC DNA]</scope>
    <source>
        <strain evidence="2">NZE10 / CBS 128990</strain>
    </source>
</reference>
<protein>
    <submittedName>
        <fullName evidence="1">Uncharacterized protein</fullName>
    </submittedName>
</protein>
<gene>
    <name evidence="1" type="ORF">DOTSEDRAFT_37507</name>
</gene>